<feature type="compositionally biased region" description="Acidic residues" evidence="1">
    <location>
        <begin position="350"/>
        <end position="363"/>
    </location>
</feature>
<reference evidence="2" key="2">
    <citation type="journal article" date="2023" name="IMA Fungus">
        <title>Comparative genomic study of the Penicillium genus elucidates a diverse pangenome and 15 lateral gene transfer events.</title>
        <authorList>
            <person name="Petersen C."/>
            <person name="Sorensen T."/>
            <person name="Nielsen M.R."/>
            <person name="Sondergaard T.E."/>
            <person name="Sorensen J.L."/>
            <person name="Fitzpatrick D.A."/>
            <person name="Frisvad J.C."/>
            <person name="Nielsen K.L."/>
        </authorList>
    </citation>
    <scope>NUCLEOTIDE SEQUENCE</scope>
    <source>
        <strain evidence="2">IBT 16849</strain>
    </source>
</reference>
<proteinExistence type="predicted"/>
<feature type="region of interest" description="Disordered" evidence="1">
    <location>
        <begin position="1"/>
        <end position="45"/>
    </location>
</feature>
<protein>
    <submittedName>
        <fullName evidence="2">Uncharacterized protein</fullName>
    </submittedName>
</protein>
<accession>A0A9W9JC79</accession>
<evidence type="ECO:0000313" key="3">
    <source>
        <dbReference type="Proteomes" id="UP001150879"/>
    </source>
</evidence>
<dbReference type="Proteomes" id="UP001150879">
    <property type="component" value="Unassembled WGS sequence"/>
</dbReference>
<sequence length="464" mass="51161">MTTAPPVHHPGPDSGISGHLNHLPRYHPIAMNPNPPPHQMPPPEQMVQSHHFRHFAPPMHEHHPQGVPPVHSPATLEHIEARLRHLEHEEMARNANRSRILAMRKHEDEEFRSMTERAEAEEETTQEVKERVYGLGTQCRERLAASTAHTTSPVIRDQCSNNIGFLQAAEPPEPRQAPLPPSSQAPPPSMPPPPHMHAQSHHQAPPPPPPSQHQHPMLSHDSIHSAGSIRRKQKYTIKNVEAWGERHGRPAAHDPSGRALWKRPSDGSLVYLTCPIHGCGKSDFVTLHGFMCHLTKKHKDRTLGSQSRALEVCGVVYDPNAPLPPVMNNHRASTEGSPLGSNPMDHDGDQNYDDMDSESEGELEGSYRVKTEVLDRFMPDAEGTPIDSAAATPPKHAVNGSTKHSISSIIDRTPETDSREVLATLPPSESGIQGPSPTPTESSVPSKRKYEFSPPAAEKENAEP</sequence>
<feature type="region of interest" description="Disordered" evidence="1">
    <location>
        <begin position="170"/>
        <end position="219"/>
    </location>
</feature>
<keyword evidence="3" id="KW-1185">Reference proteome</keyword>
<feature type="compositionally biased region" description="Polar residues" evidence="1">
    <location>
        <begin position="399"/>
        <end position="410"/>
    </location>
</feature>
<organism evidence="2 3">
    <name type="scientific">Penicillium cf. griseofulvum</name>
    <dbReference type="NCBI Taxonomy" id="2972120"/>
    <lineage>
        <taxon>Eukaryota</taxon>
        <taxon>Fungi</taxon>
        <taxon>Dikarya</taxon>
        <taxon>Ascomycota</taxon>
        <taxon>Pezizomycotina</taxon>
        <taxon>Eurotiomycetes</taxon>
        <taxon>Eurotiomycetidae</taxon>
        <taxon>Eurotiales</taxon>
        <taxon>Aspergillaceae</taxon>
        <taxon>Penicillium</taxon>
    </lineage>
</organism>
<dbReference type="EMBL" id="JAPQKP010000004">
    <property type="protein sequence ID" value="KAJ5194103.1"/>
    <property type="molecule type" value="Genomic_DNA"/>
</dbReference>
<feature type="compositionally biased region" description="Pro residues" evidence="1">
    <location>
        <begin position="174"/>
        <end position="195"/>
    </location>
</feature>
<feature type="region of interest" description="Disordered" evidence="1">
    <location>
        <begin position="324"/>
        <end position="368"/>
    </location>
</feature>
<feature type="compositionally biased region" description="Pro residues" evidence="1">
    <location>
        <begin position="33"/>
        <end position="44"/>
    </location>
</feature>
<gene>
    <name evidence="2" type="ORF">N7472_006569</name>
</gene>
<dbReference type="AlphaFoldDB" id="A0A9W9JC79"/>
<comment type="caution">
    <text evidence="2">The sequence shown here is derived from an EMBL/GenBank/DDBJ whole genome shotgun (WGS) entry which is preliminary data.</text>
</comment>
<evidence type="ECO:0000313" key="2">
    <source>
        <dbReference type="EMBL" id="KAJ5194103.1"/>
    </source>
</evidence>
<feature type="compositionally biased region" description="Polar residues" evidence="1">
    <location>
        <begin position="330"/>
        <end position="340"/>
    </location>
</feature>
<reference evidence="2" key="1">
    <citation type="submission" date="2022-11" db="EMBL/GenBank/DDBJ databases">
        <authorList>
            <person name="Petersen C."/>
        </authorList>
    </citation>
    <scope>NUCLEOTIDE SEQUENCE</scope>
    <source>
        <strain evidence="2">IBT 16849</strain>
    </source>
</reference>
<evidence type="ECO:0000256" key="1">
    <source>
        <dbReference type="SAM" id="MobiDB-lite"/>
    </source>
</evidence>
<name>A0A9W9JC79_9EURO</name>
<feature type="region of interest" description="Disordered" evidence="1">
    <location>
        <begin position="380"/>
        <end position="464"/>
    </location>
</feature>